<dbReference type="RefSeq" id="WP_112746870.1">
    <property type="nucleotide sequence ID" value="NZ_QMFY01000004.1"/>
</dbReference>
<feature type="domain" description="RagB/SusD" evidence="7">
    <location>
        <begin position="355"/>
        <end position="451"/>
    </location>
</feature>
<feature type="signal peptide" evidence="6">
    <location>
        <begin position="1"/>
        <end position="24"/>
    </location>
</feature>
<evidence type="ECO:0000256" key="6">
    <source>
        <dbReference type="SAM" id="SignalP"/>
    </source>
</evidence>
<dbReference type="InterPro" id="IPR033985">
    <property type="entry name" value="SusD-like_N"/>
</dbReference>
<keyword evidence="10" id="KW-1185">Reference proteome</keyword>
<sequence length="482" mass="55156">MKKTIRFSIPVIVLLLLNSCNQFLDETPDNRVALDTPEKCAQLLTNAYSAASYNFTEWMGDNVTFTAGTTRLPEHEQLYAWEDVTSVNQDTPAFFWSATYEAIAHANEVLAIIDGLAGDEDLKRAVKGEALLARAYGHFMLVNIFAEHYNEDNAKRRDGVPYVEEPETEFIKKYERNSVEEVYEKVERDLLDGLELVDESFLANSGKYHFTKTSALAFASRFYLFKGDMANCIKYSSEMLGDDPSTYVKDLQTLLEEYIEPQDFLRSFTSTADASNLLVIRNITNAHISVGYWPSPALAQEIFSKPSWLPIDLRFSDRYPIFVRGTDNLGFGKYDFLFERSSLTSDVGLNYTIDPVFRGEEVLLNRAEAYVRDNRVANAITDLQTLANKRYPGGSPITQQRLREFYGTTNTQLAVFQFILDERRKEFIHEGLRWFDIKRFEIPVQHITQEFDLIVLDSDDDRKVLQIPQSAIDIGGLEPNPR</sequence>
<dbReference type="GO" id="GO:0009279">
    <property type="term" value="C:cell outer membrane"/>
    <property type="evidence" value="ECO:0007669"/>
    <property type="project" value="UniProtKB-SubCell"/>
</dbReference>
<dbReference type="Proteomes" id="UP000251889">
    <property type="component" value="Unassembled WGS sequence"/>
</dbReference>
<evidence type="ECO:0000256" key="1">
    <source>
        <dbReference type="ARBA" id="ARBA00004442"/>
    </source>
</evidence>
<evidence type="ECO:0000256" key="2">
    <source>
        <dbReference type="ARBA" id="ARBA00006275"/>
    </source>
</evidence>
<comment type="similarity">
    <text evidence="2">Belongs to the SusD family.</text>
</comment>
<dbReference type="Pfam" id="PF14322">
    <property type="entry name" value="SusD-like_3"/>
    <property type="match status" value="1"/>
</dbReference>
<evidence type="ECO:0000256" key="5">
    <source>
        <dbReference type="ARBA" id="ARBA00023237"/>
    </source>
</evidence>
<evidence type="ECO:0000313" key="9">
    <source>
        <dbReference type="EMBL" id="RAW01384.1"/>
    </source>
</evidence>
<dbReference type="InterPro" id="IPR012944">
    <property type="entry name" value="SusD_RagB_dom"/>
</dbReference>
<evidence type="ECO:0000256" key="3">
    <source>
        <dbReference type="ARBA" id="ARBA00022729"/>
    </source>
</evidence>
<keyword evidence="4" id="KW-0472">Membrane</keyword>
<comment type="subcellular location">
    <subcellularLocation>
        <location evidence="1">Cell outer membrane</location>
    </subcellularLocation>
</comment>
<keyword evidence="3 6" id="KW-0732">Signal</keyword>
<gene>
    <name evidence="9" type="ORF">DQQ10_10810</name>
</gene>
<proteinExistence type="inferred from homology"/>
<evidence type="ECO:0000259" key="7">
    <source>
        <dbReference type="Pfam" id="PF07980"/>
    </source>
</evidence>
<dbReference type="AlphaFoldDB" id="A0A364Y4Y5"/>
<evidence type="ECO:0000313" key="10">
    <source>
        <dbReference type="Proteomes" id="UP000251889"/>
    </source>
</evidence>
<feature type="chain" id="PRO_5016991703" description="RagB/SusD family nutrient uptake outer membrane protein" evidence="6">
    <location>
        <begin position="25"/>
        <end position="482"/>
    </location>
</feature>
<dbReference type="InterPro" id="IPR011990">
    <property type="entry name" value="TPR-like_helical_dom_sf"/>
</dbReference>
<reference evidence="9 10" key="1">
    <citation type="submission" date="2018-06" db="EMBL/GenBank/DDBJ databases">
        <title>Chryseolinea flavus sp. nov., a member of the phylum Bacteroidetes isolated from soil.</title>
        <authorList>
            <person name="Li Y."/>
            <person name="Wang J."/>
        </authorList>
    </citation>
    <scope>NUCLEOTIDE SEQUENCE [LARGE SCALE GENOMIC DNA]</scope>
    <source>
        <strain evidence="9 10">SDU1-6</strain>
    </source>
</reference>
<dbReference type="SUPFAM" id="SSF48452">
    <property type="entry name" value="TPR-like"/>
    <property type="match status" value="1"/>
</dbReference>
<accession>A0A364Y4Y5</accession>
<comment type="caution">
    <text evidence="9">The sequence shown here is derived from an EMBL/GenBank/DDBJ whole genome shotgun (WGS) entry which is preliminary data.</text>
</comment>
<keyword evidence="5" id="KW-0998">Cell outer membrane</keyword>
<organism evidence="9 10">
    <name type="scientific">Pseudochryseolinea flava</name>
    <dbReference type="NCBI Taxonomy" id="2059302"/>
    <lineage>
        <taxon>Bacteria</taxon>
        <taxon>Pseudomonadati</taxon>
        <taxon>Bacteroidota</taxon>
        <taxon>Cytophagia</taxon>
        <taxon>Cytophagales</taxon>
        <taxon>Fulvivirgaceae</taxon>
        <taxon>Pseudochryseolinea</taxon>
    </lineage>
</organism>
<protein>
    <recommendedName>
        <fullName evidence="11">RagB/SusD family nutrient uptake outer membrane protein</fullName>
    </recommendedName>
</protein>
<feature type="domain" description="SusD-like N-terminal" evidence="8">
    <location>
        <begin position="23"/>
        <end position="224"/>
    </location>
</feature>
<evidence type="ECO:0000259" key="8">
    <source>
        <dbReference type="Pfam" id="PF14322"/>
    </source>
</evidence>
<name>A0A364Y4Y5_9BACT</name>
<dbReference type="Pfam" id="PF07980">
    <property type="entry name" value="SusD_RagB"/>
    <property type="match status" value="1"/>
</dbReference>
<dbReference type="OrthoDB" id="1147023at2"/>
<evidence type="ECO:0008006" key="11">
    <source>
        <dbReference type="Google" id="ProtNLM"/>
    </source>
</evidence>
<evidence type="ECO:0000256" key="4">
    <source>
        <dbReference type="ARBA" id="ARBA00023136"/>
    </source>
</evidence>
<dbReference type="EMBL" id="QMFY01000004">
    <property type="protein sequence ID" value="RAW01384.1"/>
    <property type="molecule type" value="Genomic_DNA"/>
</dbReference>
<dbReference type="Gene3D" id="1.25.40.390">
    <property type="match status" value="1"/>
</dbReference>